<proteinExistence type="predicted"/>
<gene>
    <name evidence="1" type="ORF">Patl1_28867</name>
</gene>
<keyword evidence="2" id="KW-1185">Reference proteome</keyword>
<organism evidence="1 2">
    <name type="scientific">Pistacia atlantica</name>
    <dbReference type="NCBI Taxonomy" id="434234"/>
    <lineage>
        <taxon>Eukaryota</taxon>
        <taxon>Viridiplantae</taxon>
        <taxon>Streptophyta</taxon>
        <taxon>Embryophyta</taxon>
        <taxon>Tracheophyta</taxon>
        <taxon>Spermatophyta</taxon>
        <taxon>Magnoliopsida</taxon>
        <taxon>eudicotyledons</taxon>
        <taxon>Gunneridae</taxon>
        <taxon>Pentapetalae</taxon>
        <taxon>rosids</taxon>
        <taxon>malvids</taxon>
        <taxon>Sapindales</taxon>
        <taxon>Anacardiaceae</taxon>
        <taxon>Pistacia</taxon>
    </lineage>
</organism>
<accession>A0ACC1BF06</accession>
<dbReference type="Proteomes" id="UP001164250">
    <property type="component" value="Chromosome 5"/>
</dbReference>
<comment type="caution">
    <text evidence="1">The sequence shown here is derived from an EMBL/GenBank/DDBJ whole genome shotgun (WGS) entry which is preliminary data.</text>
</comment>
<dbReference type="EMBL" id="CM047901">
    <property type="protein sequence ID" value="KAJ0097433.1"/>
    <property type="molecule type" value="Genomic_DNA"/>
</dbReference>
<protein>
    <submittedName>
        <fullName evidence="1">Uncharacterized protein</fullName>
    </submittedName>
</protein>
<evidence type="ECO:0000313" key="1">
    <source>
        <dbReference type="EMBL" id="KAJ0097433.1"/>
    </source>
</evidence>
<reference evidence="2" key="1">
    <citation type="journal article" date="2023" name="G3 (Bethesda)">
        <title>Genome assembly and association tests identify interacting loci associated with vigor, precocity, and sex in interspecific pistachio rootstocks.</title>
        <authorList>
            <person name="Palmer W."/>
            <person name="Jacygrad E."/>
            <person name="Sagayaradj S."/>
            <person name="Cavanaugh K."/>
            <person name="Han R."/>
            <person name="Bertier L."/>
            <person name="Beede B."/>
            <person name="Kafkas S."/>
            <person name="Golino D."/>
            <person name="Preece J."/>
            <person name="Michelmore R."/>
        </authorList>
    </citation>
    <scope>NUCLEOTIDE SEQUENCE [LARGE SCALE GENOMIC DNA]</scope>
</reference>
<evidence type="ECO:0000313" key="2">
    <source>
        <dbReference type="Proteomes" id="UP001164250"/>
    </source>
</evidence>
<sequence>MSCEGQPYVSTDVIQIILRGLLGWQEFLWNKASQRPRSPQILGPVVVQLLQEFCAIDLWAVIVFITDLVPVLSQDPSPFYHRYLDTMKFWGFSLSLILINLAAIMERADENLLPSVYKEVSEAFDAGPSDLGYLTFVRNFVQGVASPLAGVLVINYDRPLVLTIGIFCWALSTAAVGASQHFLQVAMWRAVNGFGLAIVIPALQSFIADSYKDGVRGAGFGLLSLVGTLGGIGGGVLATIMAGQQYWGMPGWRCAFVLMATLSVLIGCLVFLFVVDPRKQTSVTHVSGENFDRDELVEKGNATVSSVWQESWTATKAVIKVPTFQIIVLQGIVGSLPWTAMVFFTMWFELIGFDHSSTAALLSVFAVGCALGSFLGGIVADQISRIYPHSGRIMCAQFSAFMGIPFSLFLLKVIPQSVSSYYTFAVTLLLMGLTISWNATAANGPMFAEVVPAKHRTMIYAFDRAFEGSFSSFAAPLVGILSENMFGYDSKSIDPVKGSAREAFALSQGLLSMMAVPFGLCCLFYTPLYKLFRRDRENARLASLKEEEMF</sequence>
<name>A0ACC1BF06_9ROSI</name>